<reference evidence="1 2" key="1">
    <citation type="submission" date="2017-10" db="EMBL/GenBank/DDBJ databases">
        <title>Genomic analysis of the genus Acetobacter.</title>
        <authorList>
            <person name="Kim K.H."/>
            <person name="Chun B.H."/>
            <person name="Son A.R."/>
            <person name="Jeon C.O."/>
        </authorList>
    </citation>
    <scope>NUCLEOTIDE SEQUENCE [LARGE SCALE GENOMIC DNA]</scope>
    <source>
        <strain evidence="1 2">LHT 2458</strain>
    </source>
</reference>
<dbReference type="GO" id="GO:0016787">
    <property type="term" value="F:hydrolase activity"/>
    <property type="evidence" value="ECO:0007669"/>
    <property type="project" value="UniProtKB-KW"/>
</dbReference>
<evidence type="ECO:0000313" key="2">
    <source>
        <dbReference type="Proteomes" id="UP000228751"/>
    </source>
</evidence>
<proteinExistence type="predicted"/>
<evidence type="ECO:0000313" key="1">
    <source>
        <dbReference type="EMBL" id="PHY93530.1"/>
    </source>
</evidence>
<dbReference type="AlphaFoldDB" id="A0A2G4RAJ3"/>
<comment type="caution">
    <text evidence="1">The sequence shown here is derived from an EMBL/GenBank/DDBJ whole genome shotgun (WGS) entry which is preliminary data.</text>
</comment>
<dbReference type="EMBL" id="PEBQ01000144">
    <property type="protein sequence ID" value="PHY93530.1"/>
    <property type="molecule type" value="Genomic_DNA"/>
</dbReference>
<sequence length="245" mass="27647">MTRSFGGLWPALPLSDCFRIDVEPPPPAVSADIEQEITRLWQQACKATPALFNGCVFSASRVTRTAIKGYWTEYRRVFAQMKNPALFAYLRLQPLAVVGLLRTPEGYVLGRRHPSSIYQGNFWQSPPAGSIEKRTNTQSVHLAEQILAEAKEELGLDAQSLQVSRPIMAVRHPKTRVLDIGLMIKTPLSFKNVKESWEHHANREYDQLACVPAQNIATWMAQNAILPTSQYLLQHEAKGRMPRIL</sequence>
<keyword evidence="2" id="KW-1185">Reference proteome</keyword>
<dbReference type="Gene3D" id="3.90.79.10">
    <property type="entry name" value="Nucleoside Triphosphate Pyrophosphohydrolase"/>
    <property type="match status" value="1"/>
</dbReference>
<dbReference type="SUPFAM" id="SSF55811">
    <property type="entry name" value="Nudix"/>
    <property type="match status" value="1"/>
</dbReference>
<keyword evidence="1" id="KW-0378">Hydrolase</keyword>
<dbReference type="Proteomes" id="UP000228751">
    <property type="component" value="Unassembled WGS sequence"/>
</dbReference>
<gene>
    <name evidence="1" type="ORF">CSR02_11075</name>
</gene>
<organism evidence="1 2">
    <name type="scientific">Acetobacter pomorum</name>
    <dbReference type="NCBI Taxonomy" id="65959"/>
    <lineage>
        <taxon>Bacteria</taxon>
        <taxon>Pseudomonadati</taxon>
        <taxon>Pseudomonadota</taxon>
        <taxon>Alphaproteobacteria</taxon>
        <taxon>Acetobacterales</taxon>
        <taxon>Acetobacteraceae</taxon>
        <taxon>Acetobacter</taxon>
    </lineage>
</organism>
<name>A0A2G4RAJ3_9PROT</name>
<dbReference type="OrthoDB" id="8264463at2"/>
<dbReference type="RefSeq" id="WP_099541661.1">
    <property type="nucleotide sequence ID" value="NZ_PEBQ01000144.1"/>
</dbReference>
<dbReference type="InterPro" id="IPR015797">
    <property type="entry name" value="NUDIX_hydrolase-like_dom_sf"/>
</dbReference>
<accession>A0A2G4RAJ3</accession>
<protein>
    <submittedName>
        <fullName evidence="1">Phosphohydrolase</fullName>
    </submittedName>
</protein>